<proteinExistence type="predicted"/>
<dbReference type="Gene3D" id="3.40.50.11290">
    <property type="match status" value="1"/>
</dbReference>
<evidence type="ECO:0000313" key="4">
    <source>
        <dbReference type="Proteomes" id="UP000216998"/>
    </source>
</evidence>
<dbReference type="InterPro" id="IPR051680">
    <property type="entry name" value="ATP-dep_Glu-Cys_Ligase-2"/>
</dbReference>
<organism evidence="3 4">
    <name type="scientific">Niveispirillum lacus</name>
    <dbReference type="NCBI Taxonomy" id="1981099"/>
    <lineage>
        <taxon>Bacteria</taxon>
        <taxon>Pseudomonadati</taxon>
        <taxon>Pseudomonadota</taxon>
        <taxon>Alphaproteobacteria</taxon>
        <taxon>Rhodospirillales</taxon>
        <taxon>Azospirillaceae</taxon>
        <taxon>Niveispirillum</taxon>
    </lineage>
</organism>
<comment type="caution">
    <text evidence="3">The sequence shown here is derived from an EMBL/GenBank/DDBJ whole genome shotgun (WGS) entry which is preliminary data.</text>
</comment>
<accession>A0A255YWD7</accession>
<dbReference type="AlphaFoldDB" id="A0A255YWD7"/>
<feature type="domain" description="DUF403" evidence="1">
    <location>
        <begin position="496"/>
        <end position="808"/>
    </location>
</feature>
<protein>
    <submittedName>
        <fullName evidence="3">Uncharacterized protein</fullName>
    </submittedName>
</protein>
<dbReference type="SUPFAM" id="SSF56059">
    <property type="entry name" value="Glutathione synthetase ATP-binding domain-like"/>
    <property type="match status" value="1"/>
</dbReference>
<dbReference type="InterPro" id="IPR007296">
    <property type="entry name" value="DUF403"/>
</dbReference>
<gene>
    <name evidence="3" type="ORF">CHU95_18890</name>
</gene>
<name>A0A255YWD7_9PROT</name>
<dbReference type="PANTHER" id="PTHR34595">
    <property type="entry name" value="BLR5612 PROTEIN"/>
    <property type="match status" value="1"/>
</dbReference>
<dbReference type="Pfam" id="PF04168">
    <property type="entry name" value="Alpha-E"/>
    <property type="match status" value="1"/>
</dbReference>
<evidence type="ECO:0000313" key="3">
    <source>
        <dbReference type="EMBL" id="OYQ32965.1"/>
    </source>
</evidence>
<dbReference type="Proteomes" id="UP000216998">
    <property type="component" value="Unassembled WGS sequence"/>
</dbReference>
<reference evidence="3 4" key="1">
    <citation type="submission" date="2017-07" db="EMBL/GenBank/DDBJ databases">
        <title>Niveispirillum cyanobacteriorum sp. nov., isolated from cyanobacterial aggregates in a eutrophic lake.</title>
        <authorList>
            <person name="Cai H."/>
        </authorList>
    </citation>
    <scope>NUCLEOTIDE SEQUENCE [LARGE SCALE GENOMIC DNA]</scope>
    <source>
        <strain evidence="4">TH1-14</strain>
    </source>
</reference>
<dbReference type="Gene3D" id="3.30.1490.270">
    <property type="match status" value="1"/>
</dbReference>
<dbReference type="EMBL" id="NOXU01000031">
    <property type="protein sequence ID" value="OYQ32965.1"/>
    <property type="molecule type" value="Genomic_DNA"/>
</dbReference>
<dbReference type="Pfam" id="PF14403">
    <property type="entry name" value="CP_ATPgrasp_2"/>
    <property type="match status" value="1"/>
</dbReference>
<evidence type="ECO:0000259" key="2">
    <source>
        <dbReference type="Pfam" id="PF14403"/>
    </source>
</evidence>
<evidence type="ECO:0000259" key="1">
    <source>
        <dbReference type="Pfam" id="PF04168"/>
    </source>
</evidence>
<dbReference type="InterPro" id="IPR025841">
    <property type="entry name" value="CP_ATPgrasp_2"/>
</dbReference>
<dbReference type="PANTHER" id="PTHR34595:SF2">
    <property type="entry name" value="BLR2978 PROTEIN"/>
    <property type="match status" value="1"/>
</dbReference>
<sequence length="816" mass="87977">MVTGDGHVRAHWQGFISSGAADSASMEERWDAGRRLLFQNGVTYHAYADPQGVERPWPLDPIPLLLPHSEWLMIAEGLRQRARLLNRVLADLYGDQSILRDGVLPYGLVLGDPGFLRACHGMDLAAGARLTLVATDMVRDRTGIWRVLASRTQAPTGTGYTLENRVVMSQTLAESFRGCNVERLSPFFEQLRQTLISLAPRGSGPDGCPRLALLTPGPLNEAYFEHAFLARHLGLTLVEGADLTVRDQAVYLKTLGGLERIDVILRRVDDDFCDPLELRPDSALGVAGLVEAVRAGNVAVCNSLGSGLTDSVALMPWMGALSRHLLGEAPLLADVTTYWGGDPRQRAEMVAGLDRLVFRPAYSSMGHRTTFGPELDAAGRAALAASLRRRPQDWVAQEPVVPSTAPVWRDGRKVARPLVMRAFACATPDGDWMVMPGGLARISADERFASVTLQTGAGAKDVWIVGGAIGQPQRRRGLASLMPDGGGDSGPRAGDLPSRAADHLFWVGRYAERADAAVRTLRAAARRLSDDAHPGAEEELVPLLRLMGFNGMIPMEIAGLPQTDAVRGMRQALEIVADPANPGGLRATMDRLRRAAAGVRDRLPGEFSRVLTVLGEVASQPLKTDPAAMHLRLDEVSRLLASLIGLELDGMSRGPAWRFLVLGRRLERAIGIVGAFNGCGLGPGTAGTVASLSVLLELAAAGAAYRDRHPVGIRREPVLSLLLADDDHPRSLAFQIKTVQRQLVKLPPIDGEGLSVSPTLLANQLLETASRLVADPQPTRDPTALADLTDRLGRLLPEISNLLSQAYFSHAFARTT</sequence>
<dbReference type="OrthoDB" id="9804079at2"/>
<feature type="domain" description="Circularly permuted ATP-grasp type 2" evidence="2">
    <location>
        <begin position="63"/>
        <end position="442"/>
    </location>
</feature>
<keyword evidence="4" id="KW-1185">Reference proteome</keyword>